<sequence>MTQETAISQETIEKIDSTPGLRTALEVLGQANQKATQEGRCVIEFYESDDGLTISEITEHVAELEQGV</sequence>
<dbReference type="RefSeq" id="WP_142442551.1">
    <property type="nucleotide sequence ID" value="NZ_SESI01000001.1"/>
</dbReference>
<dbReference type="AlphaFoldDB" id="A0A544QR30"/>
<protein>
    <submittedName>
        <fullName evidence="1">Uncharacterized protein</fullName>
    </submittedName>
</protein>
<accession>A0A544QR30</accession>
<organism evidence="1 2">
    <name type="scientific">Halonotius roseus</name>
    <dbReference type="NCBI Taxonomy" id="2511997"/>
    <lineage>
        <taxon>Archaea</taxon>
        <taxon>Methanobacteriati</taxon>
        <taxon>Methanobacteriota</taxon>
        <taxon>Stenosarchaea group</taxon>
        <taxon>Halobacteria</taxon>
        <taxon>Halobacteriales</taxon>
        <taxon>Haloferacaceae</taxon>
        <taxon>Halonotius</taxon>
    </lineage>
</organism>
<dbReference type="Proteomes" id="UP000315385">
    <property type="component" value="Unassembled WGS sequence"/>
</dbReference>
<dbReference type="EMBL" id="SESI01000001">
    <property type="protein sequence ID" value="TQQ81899.1"/>
    <property type="molecule type" value="Genomic_DNA"/>
</dbReference>
<evidence type="ECO:0000313" key="1">
    <source>
        <dbReference type="EMBL" id="TQQ81899.1"/>
    </source>
</evidence>
<comment type="caution">
    <text evidence="1">The sequence shown here is derived from an EMBL/GenBank/DDBJ whole genome shotgun (WGS) entry which is preliminary data.</text>
</comment>
<gene>
    <name evidence="1" type="ORF">EWF95_02875</name>
</gene>
<keyword evidence="2" id="KW-1185">Reference proteome</keyword>
<evidence type="ECO:0000313" key="2">
    <source>
        <dbReference type="Proteomes" id="UP000315385"/>
    </source>
</evidence>
<name>A0A544QR30_9EURY</name>
<dbReference type="OrthoDB" id="346363at2157"/>
<proteinExistence type="predicted"/>
<reference evidence="1 2" key="1">
    <citation type="submission" date="2019-02" db="EMBL/GenBank/DDBJ databases">
        <title>Halonotius sp. a new haloqrchaeon isolated from saline water.</title>
        <authorList>
            <person name="Duran-Viseras A."/>
            <person name="Sanchez-Porro C."/>
            <person name="Ventosa A."/>
        </authorList>
    </citation>
    <scope>NUCLEOTIDE SEQUENCE [LARGE SCALE GENOMIC DNA]</scope>
    <source>
        <strain evidence="1 2">F9-27</strain>
    </source>
</reference>